<proteinExistence type="predicted"/>
<feature type="region of interest" description="Disordered" evidence="1">
    <location>
        <begin position="1"/>
        <end position="28"/>
    </location>
</feature>
<name>A0ABN7SSV0_OIKDI</name>
<reference evidence="2 3" key="1">
    <citation type="submission" date="2021-04" db="EMBL/GenBank/DDBJ databases">
        <authorList>
            <person name="Bliznina A."/>
        </authorList>
    </citation>
    <scope>NUCLEOTIDE SEQUENCE [LARGE SCALE GENOMIC DNA]</scope>
</reference>
<organism evidence="2 3">
    <name type="scientific">Oikopleura dioica</name>
    <name type="common">Tunicate</name>
    <dbReference type="NCBI Taxonomy" id="34765"/>
    <lineage>
        <taxon>Eukaryota</taxon>
        <taxon>Metazoa</taxon>
        <taxon>Chordata</taxon>
        <taxon>Tunicata</taxon>
        <taxon>Appendicularia</taxon>
        <taxon>Copelata</taxon>
        <taxon>Oikopleuridae</taxon>
        <taxon>Oikopleura</taxon>
    </lineage>
</organism>
<evidence type="ECO:0000313" key="2">
    <source>
        <dbReference type="EMBL" id="CAG5103294.1"/>
    </source>
</evidence>
<accession>A0ABN7SSV0</accession>
<evidence type="ECO:0000313" key="3">
    <source>
        <dbReference type="Proteomes" id="UP001158576"/>
    </source>
</evidence>
<keyword evidence="3" id="KW-1185">Reference proteome</keyword>
<protein>
    <submittedName>
        <fullName evidence="2">Oidioi.mRNA.OKI2018_I69.chr1.g704.t1.cds</fullName>
    </submittedName>
</protein>
<gene>
    <name evidence="2" type="ORF">OKIOD_LOCUS9469</name>
</gene>
<dbReference type="EMBL" id="OU015566">
    <property type="protein sequence ID" value="CAG5103294.1"/>
    <property type="molecule type" value="Genomic_DNA"/>
</dbReference>
<sequence>MASSSAGEGAALTTDETTSKSSVDDMETQIDVTTALELSEENDTQGGTQEEIAGRASITDDGINALSMTTGGFTMATATTTTQDTTTDVVGAATTETTQATTMAAEVTTEETATTQVTTKINDEEMLSLLNKRWNSR</sequence>
<dbReference type="Proteomes" id="UP001158576">
    <property type="component" value="Chromosome 1"/>
</dbReference>
<evidence type="ECO:0000256" key="1">
    <source>
        <dbReference type="SAM" id="MobiDB-lite"/>
    </source>
</evidence>
<feature type="region of interest" description="Disordered" evidence="1">
    <location>
        <begin position="34"/>
        <end position="53"/>
    </location>
</feature>